<sequence length="123" mass="13424">MATSLPTTLGIVNRTVTDSVVEMTPEEQHVENLFYIASRINDLYLWAIFALGFPGNCAAIVTIVRMRSIGTFPIFVALLAVMDTMALSVKLLFFQLLRRQVDVGSSGCNLLRSDAVISEGVGI</sequence>
<feature type="transmembrane region" description="Helical" evidence="1">
    <location>
        <begin position="72"/>
        <end position="93"/>
    </location>
</feature>
<evidence type="ECO:0000313" key="2">
    <source>
        <dbReference type="EMBL" id="PVD31139.1"/>
    </source>
</evidence>
<keyword evidence="3" id="KW-1185">Reference proteome</keyword>
<reference evidence="2 3" key="1">
    <citation type="submission" date="2018-04" db="EMBL/GenBank/DDBJ databases">
        <title>The genome of golden apple snail Pomacea canaliculata provides insight into stress tolerance and invasive adaptation.</title>
        <authorList>
            <person name="Liu C."/>
            <person name="Liu B."/>
            <person name="Ren Y."/>
            <person name="Zhang Y."/>
            <person name="Wang H."/>
            <person name="Li S."/>
            <person name="Jiang F."/>
            <person name="Yin L."/>
            <person name="Zhang G."/>
            <person name="Qian W."/>
            <person name="Fan W."/>
        </authorList>
    </citation>
    <scope>NUCLEOTIDE SEQUENCE [LARGE SCALE GENOMIC DNA]</scope>
    <source>
        <strain evidence="2">SZHN2017</strain>
        <tissue evidence="2">Muscle</tissue>
    </source>
</reference>
<keyword evidence="1" id="KW-0812">Transmembrane</keyword>
<evidence type="ECO:0000256" key="1">
    <source>
        <dbReference type="SAM" id="Phobius"/>
    </source>
</evidence>
<dbReference type="Gene3D" id="1.20.1070.10">
    <property type="entry name" value="Rhodopsin 7-helix transmembrane proteins"/>
    <property type="match status" value="1"/>
</dbReference>
<protein>
    <recommendedName>
        <fullName evidence="4">G-protein coupled receptors family 1 profile domain-containing protein</fullName>
    </recommendedName>
</protein>
<comment type="caution">
    <text evidence="2">The sequence shown here is derived from an EMBL/GenBank/DDBJ whole genome shotgun (WGS) entry which is preliminary data.</text>
</comment>
<keyword evidence="1" id="KW-1133">Transmembrane helix</keyword>
<evidence type="ECO:0000313" key="3">
    <source>
        <dbReference type="Proteomes" id="UP000245119"/>
    </source>
</evidence>
<dbReference type="AlphaFoldDB" id="A0A2T7PCJ3"/>
<gene>
    <name evidence="2" type="ORF">C0Q70_10417</name>
</gene>
<dbReference type="EMBL" id="PZQS01000005">
    <property type="protein sequence ID" value="PVD31139.1"/>
    <property type="molecule type" value="Genomic_DNA"/>
</dbReference>
<proteinExistence type="predicted"/>
<dbReference type="SUPFAM" id="SSF81321">
    <property type="entry name" value="Family A G protein-coupled receptor-like"/>
    <property type="match status" value="1"/>
</dbReference>
<evidence type="ECO:0008006" key="4">
    <source>
        <dbReference type="Google" id="ProtNLM"/>
    </source>
</evidence>
<dbReference type="Proteomes" id="UP000245119">
    <property type="component" value="Linkage Group LG5"/>
</dbReference>
<keyword evidence="1" id="KW-0472">Membrane</keyword>
<name>A0A2T7PCJ3_POMCA</name>
<accession>A0A2T7PCJ3</accession>
<dbReference type="OrthoDB" id="9990906at2759"/>
<organism evidence="2 3">
    <name type="scientific">Pomacea canaliculata</name>
    <name type="common">Golden apple snail</name>
    <dbReference type="NCBI Taxonomy" id="400727"/>
    <lineage>
        <taxon>Eukaryota</taxon>
        <taxon>Metazoa</taxon>
        <taxon>Spiralia</taxon>
        <taxon>Lophotrochozoa</taxon>
        <taxon>Mollusca</taxon>
        <taxon>Gastropoda</taxon>
        <taxon>Caenogastropoda</taxon>
        <taxon>Architaenioglossa</taxon>
        <taxon>Ampullarioidea</taxon>
        <taxon>Ampullariidae</taxon>
        <taxon>Pomacea</taxon>
    </lineage>
</organism>
<feature type="transmembrane region" description="Helical" evidence="1">
    <location>
        <begin position="43"/>
        <end position="66"/>
    </location>
</feature>